<dbReference type="EMBL" id="BOQT01000003">
    <property type="protein sequence ID" value="GIN20202.1"/>
    <property type="molecule type" value="Genomic_DNA"/>
</dbReference>
<accession>A0ABQ4K376</accession>
<reference evidence="1 2" key="1">
    <citation type="submission" date="2021-03" db="EMBL/GenBank/DDBJ databases">
        <title>Antimicrobial resistance genes in bacteria isolated from Japanese honey, and their potential for conferring macrolide and lincosamide resistance in the American foulbrood pathogen Paenibacillus larvae.</title>
        <authorList>
            <person name="Okamoto M."/>
            <person name="Kumagai M."/>
            <person name="Kanamori H."/>
            <person name="Takamatsu D."/>
        </authorList>
    </citation>
    <scope>NUCLEOTIDE SEQUENCE [LARGE SCALE GENOMIC DNA]</scope>
    <source>
        <strain evidence="1 2">J1TS3</strain>
    </source>
</reference>
<evidence type="ECO:0000313" key="1">
    <source>
        <dbReference type="EMBL" id="GIN20202.1"/>
    </source>
</evidence>
<comment type="caution">
    <text evidence="1">The sequence shown here is derived from an EMBL/GenBank/DDBJ whole genome shotgun (WGS) entry which is preliminary data.</text>
</comment>
<dbReference type="Proteomes" id="UP000680279">
    <property type="component" value="Unassembled WGS sequence"/>
</dbReference>
<keyword evidence="2" id="KW-1185">Reference proteome</keyword>
<protein>
    <submittedName>
        <fullName evidence="1">Uncharacterized protein</fullName>
    </submittedName>
</protein>
<gene>
    <name evidence="1" type="ORF">J1TS3_13360</name>
</gene>
<sequence>MLKTKLGIQDSHWEKVTLSLYFLYVISFDFYIDLHVNNRLIMCSILNVLVNTIHNIRRV</sequence>
<organism evidence="1 2">
    <name type="scientific">Siminovitchia fordii</name>
    <dbReference type="NCBI Taxonomy" id="254759"/>
    <lineage>
        <taxon>Bacteria</taxon>
        <taxon>Bacillati</taxon>
        <taxon>Bacillota</taxon>
        <taxon>Bacilli</taxon>
        <taxon>Bacillales</taxon>
        <taxon>Bacillaceae</taxon>
        <taxon>Siminovitchia</taxon>
    </lineage>
</organism>
<evidence type="ECO:0000313" key="2">
    <source>
        <dbReference type="Proteomes" id="UP000680279"/>
    </source>
</evidence>
<name>A0ABQ4K376_9BACI</name>
<proteinExistence type="predicted"/>